<dbReference type="InterPro" id="IPR036645">
    <property type="entry name" value="Elafin-like_sf"/>
</dbReference>
<dbReference type="SMART" id="SM00217">
    <property type="entry name" value="WAP"/>
    <property type="match status" value="2"/>
</dbReference>
<dbReference type="PANTHER" id="PTHR19441">
    <property type="entry name" value="WHEY ACDIC PROTEIN WAP"/>
    <property type="match status" value="1"/>
</dbReference>
<evidence type="ECO:0000313" key="4">
    <source>
        <dbReference type="Proteomes" id="UP000186922"/>
    </source>
</evidence>
<reference evidence="3 4" key="1">
    <citation type="journal article" date="2016" name="Nat. Commun.">
        <title>Extremotolerant tardigrade genome and improved radiotolerance of human cultured cells by tardigrade-unique protein.</title>
        <authorList>
            <person name="Hashimoto T."/>
            <person name="Horikawa D.D."/>
            <person name="Saito Y."/>
            <person name="Kuwahara H."/>
            <person name="Kozuka-Hata H."/>
            <person name="Shin-I T."/>
            <person name="Minakuchi Y."/>
            <person name="Ohishi K."/>
            <person name="Motoyama A."/>
            <person name="Aizu T."/>
            <person name="Enomoto A."/>
            <person name="Kondo K."/>
            <person name="Tanaka S."/>
            <person name="Hara Y."/>
            <person name="Koshikawa S."/>
            <person name="Sagara H."/>
            <person name="Miura T."/>
            <person name="Yokobori S."/>
            <person name="Miyagawa K."/>
            <person name="Suzuki Y."/>
            <person name="Kubo T."/>
            <person name="Oyama M."/>
            <person name="Kohara Y."/>
            <person name="Fujiyama A."/>
            <person name="Arakawa K."/>
            <person name="Katayama T."/>
            <person name="Toyoda A."/>
            <person name="Kunieda T."/>
        </authorList>
    </citation>
    <scope>NUCLEOTIDE SEQUENCE [LARGE SCALE GENOMIC DNA]</scope>
    <source>
        <strain evidence="3 4">YOKOZUNA-1</strain>
    </source>
</reference>
<dbReference type="Gene3D" id="4.10.75.10">
    <property type="entry name" value="Elafin-like"/>
    <property type="match status" value="2"/>
</dbReference>
<dbReference type="OrthoDB" id="4473401at2759"/>
<dbReference type="PRINTS" id="PR00003">
    <property type="entry name" value="4DISULPHCORE"/>
</dbReference>
<keyword evidence="4" id="KW-1185">Reference proteome</keyword>
<dbReference type="GO" id="GO:0004867">
    <property type="term" value="F:serine-type endopeptidase inhibitor activity"/>
    <property type="evidence" value="ECO:0007669"/>
    <property type="project" value="TreeGrafter"/>
</dbReference>
<dbReference type="Proteomes" id="UP000186922">
    <property type="component" value="Unassembled WGS sequence"/>
</dbReference>
<dbReference type="PANTHER" id="PTHR19441:SF95">
    <property type="entry name" value="PERLWAPIN ISOFORM X1"/>
    <property type="match status" value="1"/>
</dbReference>
<dbReference type="InterPro" id="IPR050514">
    <property type="entry name" value="WAP_four-disulfide_core"/>
</dbReference>
<evidence type="ECO:0000313" key="3">
    <source>
        <dbReference type="EMBL" id="GAU95931.1"/>
    </source>
</evidence>
<feature type="signal peptide" evidence="1">
    <location>
        <begin position="1"/>
        <end position="24"/>
    </location>
</feature>
<keyword evidence="1" id="KW-0732">Signal</keyword>
<dbReference type="SUPFAM" id="SSF57256">
    <property type="entry name" value="Elafin-like"/>
    <property type="match status" value="2"/>
</dbReference>
<accession>A0A1D1V2G3</accession>
<organism evidence="3 4">
    <name type="scientific">Ramazzottius varieornatus</name>
    <name type="common">Water bear</name>
    <name type="synonym">Tardigrade</name>
    <dbReference type="NCBI Taxonomy" id="947166"/>
    <lineage>
        <taxon>Eukaryota</taxon>
        <taxon>Metazoa</taxon>
        <taxon>Ecdysozoa</taxon>
        <taxon>Tardigrada</taxon>
        <taxon>Eutardigrada</taxon>
        <taxon>Parachela</taxon>
        <taxon>Hypsibioidea</taxon>
        <taxon>Ramazzottiidae</taxon>
        <taxon>Ramazzottius</taxon>
    </lineage>
</organism>
<dbReference type="InterPro" id="IPR008197">
    <property type="entry name" value="WAP_dom"/>
</dbReference>
<feature type="domain" description="WAP" evidence="2">
    <location>
        <begin position="83"/>
        <end position="131"/>
    </location>
</feature>
<dbReference type="AlphaFoldDB" id="A0A1D1V2G3"/>
<feature type="chain" id="PRO_5008897945" description="WAP domain-containing protein" evidence="1">
    <location>
        <begin position="25"/>
        <end position="132"/>
    </location>
</feature>
<dbReference type="GO" id="GO:0005615">
    <property type="term" value="C:extracellular space"/>
    <property type="evidence" value="ECO:0007669"/>
    <property type="project" value="TreeGrafter"/>
</dbReference>
<evidence type="ECO:0000259" key="2">
    <source>
        <dbReference type="PROSITE" id="PS51390"/>
    </source>
</evidence>
<name>A0A1D1V2G3_RAMVA</name>
<sequence>MDISCLNLTIFTIAMTFLLTLCNGQRAGICPSGGPGNGAAQCNYDNMCPYPQKCCPIGATGFSYCANPIGGNTGYTNVIVGTPNYKRGYCPNRQYFVNCYRATYYCNNDYNCAGNLKCCSNGCGRQCTSPYF</sequence>
<dbReference type="EMBL" id="BDGG01000003">
    <property type="protein sequence ID" value="GAU95931.1"/>
    <property type="molecule type" value="Genomic_DNA"/>
</dbReference>
<dbReference type="PROSITE" id="PS51390">
    <property type="entry name" value="WAP"/>
    <property type="match status" value="1"/>
</dbReference>
<comment type="caution">
    <text evidence="3">The sequence shown here is derived from an EMBL/GenBank/DDBJ whole genome shotgun (WGS) entry which is preliminary data.</text>
</comment>
<proteinExistence type="predicted"/>
<gene>
    <name evidence="3" type="primary">RvY_07450-1</name>
    <name evidence="3" type="synonym">RvY_07450.1</name>
    <name evidence="3" type="ORF">RvY_07450</name>
</gene>
<protein>
    <recommendedName>
        <fullName evidence="2">WAP domain-containing protein</fullName>
    </recommendedName>
</protein>
<evidence type="ECO:0000256" key="1">
    <source>
        <dbReference type="SAM" id="SignalP"/>
    </source>
</evidence>
<dbReference type="Pfam" id="PF00095">
    <property type="entry name" value="WAP"/>
    <property type="match status" value="2"/>
</dbReference>